<dbReference type="CDD" id="cd11062">
    <property type="entry name" value="CYP58-like"/>
    <property type="match status" value="1"/>
</dbReference>
<evidence type="ECO:0000256" key="7">
    <source>
        <dbReference type="RuleBase" id="RU000461"/>
    </source>
</evidence>
<organism evidence="9 10">
    <name type="scientific">Marasmius crinis-equi</name>
    <dbReference type="NCBI Taxonomy" id="585013"/>
    <lineage>
        <taxon>Eukaryota</taxon>
        <taxon>Fungi</taxon>
        <taxon>Dikarya</taxon>
        <taxon>Basidiomycota</taxon>
        <taxon>Agaricomycotina</taxon>
        <taxon>Agaricomycetes</taxon>
        <taxon>Agaricomycetidae</taxon>
        <taxon>Agaricales</taxon>
        <taxon>Marasmiineae</taxon>
        <taxon>Marasmiaceae</taxon>
        <taxon>Marasmius</taxon>
    </lineage>
</organism>
<keyword evidence="10" id="KW-1185">Reference proteome</keyword>
<dbReference type="InterPro" id="IPR050121">
    <property type="entry name" value="Cytochrome_P450_monoxygenase"/>
</dbReference>
<dbReference type="PRINTS" id="PR00385">
    <property type="entry name" value="P450"/>
</dbReference>
<name>A0ABR3FRT6_9AGAR</name>
<evidence type="ECO:0000256" key="5">
    <source>
        <dbReference type="ARBA" id="ARBA00023002"/>
    </source>
</evidence>
<dbReference type="PROSITE" id="PS00086">
    <property type="entry name" value="CYTOCHROME_P450"/>
    <property type="match status" value="1"/>
</dbReference>
<dbReference type="PANTHER" id="PTHR24305:SF157">
    <property type="entry name" value="N-ACETYLTRYPTOPHAN 6-HYDROXYLASE IVOC-RELATED"/>
    <property type="match status" value="1"/>
</dbReference>
<protein>
    <recommendedName>
        <fullName evidence="11">Cytochrome P450</fullName>
    </recommendedName>
</protein>
<accession>A0ABR3FRT6</accession>
<dbReference type="Pfam" id="PF00067">
    <property type="entry name" value="p450"/>
    <property type="match status" value="1"/>
</dbReference>
<keyword evidence="4 7" id="KW-0479">Metal-binding</keyword>
<evidence type="ECO:0000256" key="4">
    <source>
        <dbReference type="ARBA" id="ARBA00022723"/>
    </source>
</evidence>
<keyword evidence="7" id="KW-0503">Monooxygenase</keyword>
<comment type="similarity">
    <text evidence="3 7">Belongs to the cytochrome P450 family.</text>
</comment>
<evidence type="ECO:0008006" key="11">
    <source>
        <dbReference type="Google" id="ProtNLM"/>
    </source>
</evidence>
<keyword evidence="6 7" id="KW-0408">Iron</keyword>
<comment type="cofactor">
    <cofactor evidence="1">
        <name>heme</name>
        <dbReference type="ChEBI" id="CHEBI:30413"/>
    </cofactor>
</comment>
<dbReference type="InterPro" id="IPR036396">
    <property type="entry name" value="Cyt_P450_sf"/>
</dbReference>
<evidence type="ECO:0000313" key="10">
    <source>
        <dbReference type="Proteomes" id="UP001465976"/>
    </source>
</evidence>
<dbReference type="InterPro" id="IPR017972">
    <property type="entry name" value="Cyt_P450_CS"/>
</dbReference>
<dbReference type="InterPro" id="IPR001128">
    <property type="entry name" value="Cyt_P450"/>
</dbReference>
<dbReference type="SUPFAM" id="SSF48264">
    <property type="entry name" value="Cytochrome P450"/>
    <property type="match status" value="1"/>
</dbReference>
<keyword evidence="7" id="KW-0349">Heme</keyword>
<dbReference type="Gene3D" id="1.10.630.10">
    <property type="entry name" value="Cytochrome P450"/>
    <property type="match status" value="1"/>
</dbReference>
<gene>
    <name evidence="9" type="ORF">V5O48_003826</name>
</gene>
<keyword evidence="8" id="KW-0732">Signal</keyword>
<dbReference type="PRINTS" id="PR00463">
    <property type="entry name" value="EP450I"/>
</dbReference>
<feature type="signal peptide" evidence="8">
    <location>
        <begin position="1"/>
        <end position="23"/>
    </location>
</feature>
<reference evidence="9 10" key="1">
    <citation type="submission" date="2024-02" db="EMBL/GenBank/DDBJ databases">
        <title>A draft genome for the cacao thread blight pathogen Marasmius crinis-equi.</title>
        <authorList>
            <person name="Cohen S.P."/>
            <person name="Baruah I.K."/>
            <person name="Amoako-Attah I."/>
            <person name="Bukari Y."/>
            <person name="Meinhardt L.W."/>
            <person name="Bailey B.A."/>
        </authorList>
    </citation>
    <scope>NUCLEOTIDE SEQUENCE [LARGE SCALE GENOMIC DNA]</scope>
    <source>
        <strain evidence="9 10">GH-76</strain>
    </source>
</reference>
<dbReference type="InterPro" id="IPR002401">
    <property type="entry name" value="Cyt_P450_E_grp-I"/>
</dbReference>
<comment type="pathway">
    <text evidence="2">Secondary metabolite biosynthesis.</text>
</comment>
<sequence length="496" mass="57019">MPPSYLLISASVFSLLHLYRVLSHPLRRYPGPLLASLTVWYKAYYDIVKDGGFLEHLERLHGHYGPVVRIGPNELHFANPEAYGEIYYVGSKFTKDPKFYKAFDQSHSSFGLTHPGEAKRRREQLGPLFSRSAILRIEGVVQDKVDRLIERIALESKKGPVNLFLAFRAASMDVIMSYCFAESFDALGTPNFDHPILTSILNSITVIWLLVYLPFVIPLVNHGPQRLLKAVVPMLKGYFDLFQHFSKRIDEAWADPARLKWQDHETVFQRLLDCQDDDRPSKRSLMDEAVTLLGAGTETTGGTLTMAIYHIYSNSLVRERLRREVDLAWPDDGTDLKYRELEKLEYLTAVIKESMRCADGVVTPMPRVVHSKATICGFDVPPQTTVSAGVTFVHRNPKLYPDPLEFRPERWLDPAMKDIESRYFLPFSKGPRTCLGVNLAWCELYLILAHIVRKLDVEIYETGPEDFQFRQYWLPIYRGRQMRGIITPRTSKPNTY</sequence>
<evidence type="ECO:0000256" key="6">
    <source>
        <dbReference type="ARBA" id="ARBA00023004"/>
    </source>
</evidence>
<evidence type="ECO:0000256" key="2">
    <source>
        <dbReference type="ARBA" id="ARBA00005179"/>
    </source>
</evidence>
<evidence type="ECO:0000256" key="8">
    <source>
        <dbReference type="SAM" id="SignalP"/>
    </source>
</evidence>
<evidence type="ECO:0000256" key="1">
    <source>
        <dbReference type="ARBA" id="ARBA00001971"/>
    </source>
</evidence>
<comment type="caution">
    <text evidence="9">The sequence shown here is derived from an EMBL/GenBank/DDBJ whole genome shotgun (WGS) entry which is preliminary data.</text>
</comment>
<evidence type="ECO:0000256" key="3">
    <source>
        <dbReference type="ARBA" id="ARBA00010617"/>
    </source>
</evidence>
<proteinExistence type="inferred from homology"/>
<dbReference type="PANTHER" id="PTHR24305">
    <property type="entry name" value="CYTOCHROME P450"/>
    <property type="match status" value="1"/>
</dbReference>
<feature type="chain" id="PRO_5045439813" description="Cytochrome P450" evidence="8">
    <location>
        <begin position="24"/>
        <end position="496"/>
    </location>
</feature>
<evidence type="ECO:0000313" key="9">
    <source>
        <dbReference type="EMBL" id="KAL0578160.1"/>
    </source>
</evidence>
<dbReference type="EMBL" id="JBAHYK010000116">
    <property type="protein sequence ID" value="KAL0578160.1"/>
    <property type="molecule type" value="Genomic_DNA"/>
</dbReference>
<keyword evidence="5 7" id="KW-0560">Oxidoreductase</keyword>
<dbReference type="Proteomes" id="UP001465976">
    <property type="component" value="Unassembled WGS sequence"/>
</dbReference>